<sequence>MVLAKCTLCLALVVVVLVGVAAPVVFSVTDGLLPNGNFEHGPDKSQLNRTGRSLGSWSTSGPGTRSRT</sequence>
<evidence type="ECO:0000313" key="4">
    <source>
        <dbReference type="EMBL" id="CAH67379.1"/>
    </source>
</evidence>
<evidence type="ECO:0000313" key="3">
    <source>
        <dbReference type="EMBL" id="CAH67295.1"/>
    </source>
</evidence>
<keyword evidence="2" id="KW-0732">Signal</keyword>
<reference evidence="4" key="2">
    <citation type="submission" date="2004-10" db="EMBL/GenBank/DDBJ databases">
        <title>Chromosome-wide comparison between domesticated rice subspecies indica and japonica.</title>
        <authorList>
            <person name="Han B."/>
        </authorList>
    </citation>
    <scope>NUCLEOTIDE SEQUENCE</scope>
</reference>
<organism evidence="4">
    <name type="scientific">Oryza sativa</name>
    <name type="common">Rice</name>
    <dbReference type="NCBI Taxonomy" id="4530"/>
    <lineage>
        <taxon>Eukaryota</taxon>
        <taxon>Viridiplantae</taxon>
        <taxon>Streptophyta</taxon>
        <taxon>Embryophyta</taxon>
        <taxon>Tracheophyta</taxon>
        <taxon>Spermatophyta</taxon>
        <taxon>Magnoliopsida</taxon>
        <taxon>Liliopsida</taxon>
        <taxon>Poales</taxon>
        <taxon>Poaceae</taxon>
        <taxon>BOP clade</taxon>
        <taxon>Oryzoideae</taxon>
        <taxon>Oryzeae</taxon>
        <taxon>Oryzinae</taxon>
        <taxon>Oryza</taxon>
    </lineage>
</organism>
<evidence type="ECO:0000256" key="2">
    <source>
        <dbReference type="SAM" id="SignalP"/>
    </source>
</evidence>
<feature type="region of interest" description="Disordered" evidence="1">
    <location>
        <begin position="39"/>
        <end position="68"/>
    </location>
</feature>
<dbReference type="EMBL" id="CR855196">
    <property type="protein sequence ID" value="CAH67379.1"/>
    <property type="molecule type" value="Genomic_DNA"/>
</dbReference>
<proteinExistence type="predicted"/>
<accession>Q01IR2</accession>
<dbReference type="EMBL" id="CR855187">
    <property type="protein sequence ID" value="CAH67295.1"/>
    <property type="molecule type" value="Genomic_DNA"/>
</dbReference>
<feature type="compositionally biased region" description="Polar residues" evidence="1">
    <location>
        <begin position="45"/>
        <end position="68"/>
    </location>
</feature>
<evidence type="ECO:0000256" key="1">
    <source>
        <dbReference type="SAM" id="MobiDB-lite"/>
    </source>
</evidence>
<protein>
    <submittedName>
        <fullName evidence="3">OSIGBa0103O01.13 protein</fullName>
    </submittedName>
    <submittedName>
        <fullName evidence="4">OSIGBa0159F11.3 protein</fullName>
    </submittedName>
</protein>
<feature type="chain" id="PRO_5007697482" evidence="2">
    <location>
        <begin position="24"/>
        <end position="68"/>
    </location>
</feature>
<reference evidence="4" key="1">
    <citation type="journal article" date="2002" name="Nature">
        <title>Sequence and analysis of rice chromosome 4.</title>
        <authorList>
            <person name="Feng Q."/>
            <person name="Zhang Y."/>
            <person name="Hao P."/>
            <person name="Wang S."/>
            <person name="Fu G."/>
            <person name="Huang Y."/>
            <person name="Li Y."/>
            <person name="Zhu J."/>
            <person name="Liu Y."/>
            <person name="Hu X."/>
            <person name="Jia P."/>
            <person name="Zhang Y."/>
            <person name="Zhao Q."/>
            <person name="Ying K."/>
            <person name="Yu S."/>
            <person name="Tang Y."/>
            <person name="Weng Q."/>
            <person name="Zhang L."/>
            <person name="Lu Y."/>
            <person name="Mu J."/>
            <person name="Lu Y."/>
            <person name="Zhang L.S."/>
            <person name="Yu Z."/>
            <person name="Fan D."/>
            <person name="Liu X."/>
            <person name="Lu T."/>
            <person name="Li C."/>
            <person name="Wu Y."/>
            <person name="Sun T."/>
            <person name="Lei H."/>
            <person name="Li T."/>
            <person name="Hu H."/>
            <person name="Guan J."/>
            <person name="Wu M."/>
            <person name="Zhang R."/>
            <person name="Zhou B."/>
            <person name="Chen Z."/>
            <person name="Chen L."/>
            <person name="Jin Z."/>
            <person name="Wang R."/>
            <person name="Yin H."/>
            <person name="Cai Z."/>
            <person name="Ren S."/>
            <person name="Lv G."/>
            <person name="Gu W."/>
            <person name="Zhu G."/>
            <person name="Tu Y."/>
            <person name="Jia J."/>
            <person name="Zhang Y."/>
            <person name="Chen J."/>
            <person name="Kang H."/>
            <person name="Chen X."/>
            <person name="Shao C."/>
            <person name="Sun Y."/>
            <person name="Hu Q."/>
            <person name="Zhang X."/>
            <person name="Zhang W."/>
            <person name="Wang L."/>
            <person name="Ding C."/>
            <person name="Sheng H."/>
            <person name="Gu J."/>
            <person name="Chen S."/>
            <person name="Ni L."/>
            <person name="Zhu F."/>
            <person name="Chen W."/>
            <person name="Lan L."/>
            <person name="Lai Y."/>
            <person name="Cheng Z."/>
            <person name="Gu M."/>
            <person name="Jiang J."/>
            <person name="Li J."/>
            <person name="Hong G."/>
            <person name="Xue Y."/>
            <person name="Han B."/>
        </authorList>
    </citation>
    <scope>NUCLEOTIDE SEQUENCE</scope>
</reference>
<feature type="signal peptide" evidence="2">
    <location>
        <begin position="1"/>
        <end position="23"/>
    </location>
</feature>
<dbReference type="AlphaFoldDB" id="Q01IR2"/>
<gene>
    <name evidence="4" type="primary">OSIGBa0159F11.3</name>
    <name evidence="3" type="synonym">OSIGBa0103O01.13</name>
</gene>
<name>Q01IR2_ORYSA</name>